<evidence type="ECO:0000313" key="2">
    <source>
        <dbReference type="Proteomes" id="UP000268014"/>
    </source>
</evidence>
<keyword evidence="2" id="KW-1185">Reference proteome</keyword>
<dbReference type="OrthoDB" id="10052789at2759"/>
<organism evidence="3">
    <name type="scientific">Haemonchus placei</name>
    <name type="common">Barber's pole worm</name>
    <dbReference type="NCBI Taxonomy" id="6290"/>
    <lineage>
        <taxon>Eukaryota</taxon>
        <taxon>Metazoa</taxon>
        <taxon>Ecdysozoa</taxon>
        <taxon>Nematoda</taxon>
        <taxon>Chromadorea</taxon>
        <taxon>Rhabditida</taxon>
        <taxon>Rhabditina</taxon>
        <taxon>Rhabditomorpha</taxon>
        <taxon>Strongyloidea</taxon>
        <taxon>Trichostrongylidae</taxon>
        <taxon>Haemonchus</taxon>
    </lineage>
</organism>
<proteinExistence type="predicted"/>
<sequence>MGVPPPIMPNWAIERNEGVCSSSKSLLLRESNLAKSAVFALSYFWLRDMGTVKGKVYELNIGHCSVVQWEQYYRDVCAEHYRRNPPVIGGFGCTVEIDITLVARRN</sequence>
<gene>
    <name evidence="1" type="ORF">HPLM_LOCUS5533</name>
</gene>
<protein>
    <submittedName>
        <fullName evidence="3">RidA family protein</fullName>
    </submittedName>
</protein>
<reference evidence="3" key="1">
    <citation type="submission" date="2017-02" db="UniProtKB">
        <authorList>
            <consortium name="WormBaseParasite"/>
        </authorList>
    </citation>
    <scope>IDENTIFICATION</scope>
</reference>
<dbReference type="EMBL" id="UZAF01016353">
    <property type="protein sequence ID" value="VDO26307.1"/>
    <property type="molecule type" value="Genomic_DNA"/>
</dbReference>
<dbReference type="Proteomes" id="UP000268014">
    <property type="component" value="Unassembled WGS sequence"/>
</dbReference>
<accession>A0A0N4W686</accession>
<evidence type="ECO:0000313" key="3">
    <source>
        <dbReference type="WBParaSite" id="HPLM_0000554101-mRNA-1"/>
    </source>
</evidence>
<dbReference type="WBParaSite" id="HPLM_0000554101-mRNA-1">
    <property type="protein sequence ID" value="HPLM_0000554101-mRNA-1"/>
    <property type="gene ID" value="HPLM_0000554101"/>
</dbReference>
<name>A0A0N4W686_HAEPC</name>
<dbReference type="AlphaFoldDB" id="A0A0N4W686"/>
<evidence type="ECO:0000313" key="1">
    <source>
        <dbReference type="EMBL" id="VDO26307.1"/>
    </source>
</evidence>
<reference evidence="1 2" key="2">
    <citation type="submission" date="2018-11" db="EMBL/GenBank/DDBJ databases">
        <authorList>
            <consortium name="Pathogen Informatics"/>
        </authorList>
    </citation>
    <scope>NUCLEOTIDE SEQUENCE [LARGE SCALE GENOMIC DNA]</scope>
    <source>
        <strain evidence="1 2">MHpl1</strain>
    </source>
</reference>